<reference evidence="2 3" key="1">
    <citation type="journal article" date="2019" name="Int. J. Syst. Evol. Microbiol.">
        <title>The Global Catalogue of Microorganisms (GCM) 10K type strain sequencing project: providing services to taxonomists for standard genome sequencing and annotation.</title>
        <authorList>
            <consortium name="The Broad Institute Genomics Platform"/>
            <consortium name="The Broad Institute Genome Sequencing Center for Infectious Disease"/>
            <person name="Wu L."/>
            <person name="Ma J."/>
        </authorList>
    </citation>
    <scope>NUCLEOTIDE SEQUENCE [LARGE SCALE GENOMIC DNA]</scope>
    <source>
        <strain evidence="2 3">CGMCC 1.12543</strain>
    </source>
</reference>
<accession>A0ABD5RPP6</accession>
<feature type="compositionally biased region" description="Polar residues" evidence="1">
    <location>
        <begin position="216"/>
        <end position="226"/>
    </location>
</feature>
<dbReference type="EMBL" id="JBHSQH010000001">
    <property type="protein sequence ID" value="MFC5972515.1"/>
    <property type="molecule type" value="Genomic_DNA"/>
</dbReference>
<feature type="compositionally biased region" description="Gly residues" evidence="1">
    <location>
        <begin position="239"/>
        <end position="271"/>
    </location>
</feature>
<sequence>MNRQWVLVLSVLALVVLAAPTSGGAPPAVQSPSAQATNETSLGTSVSSFMQVSSVEAAGEVDRQMFSAALANAPNESVRQRLLDRRAEHLAERLDDVEQSVEAADRGEGAQRTVDRSVAAARVDALERSVVDVGEFTNRTGSSPPGFEELRESVRGLAEPTASPVLDGGTDPDPPGNGEPGTSAAGGNGARPTQGASGQSNGSGDGASGSNPGEGASTSRNGSGAPTSGKGTGASNPGDGSGAAGSNPGDGGASSNGGGASAGQNGGGPGNGPSSVGTTTPDAASVPTDPGRQSNGSSEASNGSGPPADGGNQASDGAGN</sequence>
<feature type="region of interest" description="Disordered" evidence="1">
    <location>
        <begin position="160"/>
        <end position="320"/>
    </location>
</feature>
<organism evidence="2 3">
    <name type="scientific">Halomarina salina</name>
    <dbReference type="NCBI Taxonomy" id="1872699"/>
    <lineage>
        <taxon>Archaea</taxon>
        <taxon>Methanobacteriati</taxon>
        <taxon>Methanobacteriota</taxon>
        <taxon>Stenosarchaea group</taxon>
        <taxon>Halobacteria</taxon>
        <taxon>Halobacteriales</taxon>
        <taxon>Natronomonadaceae</taxon>
        <taxon>Halomarina</taxon>
    </lineage>
</organism>
<keyword evidence="3" id="KW-1185">Reference proteome</keyword>
<comment type="caution">
    <text evidence="2">The sequence shown here is derived from an EMBL/GenBank/DDBJ whole genome shotgun (WGS) entry which is preliminary data.</text>
</comment>
<proteinExistence type="predicted"/>
<gene>
    <name evidence="2" type="ORF">ACFPYI_14340</name>
</gene>
<feature type="compositionally biased region" description="Low complexity" evidence="1">
    <location>
        <begin position="294"/>
        <end position="307"/>
    </location>
</feature>
<evidence type="ECO:0008006" key="4">
    <source>
        <dbReference type="Google" id="ProtNLM"/>
    </source>
</evidence>
<evidence type="ECO:0000313" key="3">
    <source>
        <dbReference type="Proteomes" id="UP001596099"/>
    </source>
</evidence>
<evidence type="ECO:0000256" key="1">
    <source>
        <dbReference type="SAM" id="MobiDB-lite"/>
    </source>
</evidence>
<dbReference type="Proteomes" id="UP001596099">
    <property type="component" value="Unassembled WGS sequence"/>
</dbReference>
<protein>
    <recommendedName>
        <fullName evidence="4">DUF5667 domain-containing protein</fullName>
    </recommendedName>
</protein>
<dbReference type="RefSeq" id="WP_247415936.1">
    <property type="nucleotide sequence ID" value="NZ_JALLGW010000001.1"/>
</dbReference>
<feature type="region of interest" description="Disordered" evidence="1">
    <location>
        <begin position="96"/>
        <end position="116"/>
    </location>
</feature>
<feature type="compositionally biased region" description="Basic and acidic residues" evidence="1">
    <location>
        <begin position="103"/>
        <end position="115"/>
    </location>
</feature>
<dbReference type="AlphaFoldDB" id="A0ABD5RPP6"/>
<name>A0ABD5RPP6_9EURY</name>
<evidence type="ECO:0000313" key="2">
    <source>
        <dbReference type="EMBL" id="MFC5972515.1"/>
    </source>
</evidence>